<dbReference type="EMBL" id="KX584356">
    <property type="protein sequence ID" value="APZ75591.1"/>
    <property type="molecule type" value="Genomic_DNA"/>
</dbReference>
<feature type="transmembrane region" description="Helical" evidence="9">
    <location>
        <begin position="162"/>
        <end position="184"/>
    </location>
</feature>
<gene>
    <name evidence="11" type="primary">cox3</name>
</gene>
<evidence type="ECO:0000256" key="6">
    <source>
        <dbReference type="ARBA" id="ARBA00022989"/>
    </source>
</evidence>
<reference evidence="11" key="1">
    <citation type="journal article" date="2016" name="Int. J. Mol. Sci.">
        <title>Next-Generation Sequencing of Two Mitochondrial Genomes from Family Pompilidae (Hymenoptera: Vespoidea) Reveal Novel Patterns of Gene Arrangement.</title>
        <authorList>
            <person name="Chen P.Y."/>
            <person name="Zheng B.Y."/>
            <person name="Liu J.X."/>
            <person name="Wei S.J."/>
        </authorList>
    </citation>
    <scope>NUCLEOTIDE SEQUENCE</scope>
</reference>
<feature type="domain" description="Heme-copper oxidase subunit III family profile" evidence="10">
    <location>
        <begin position="6"/>
        <end position="262"/>
    </location>
</feature>
<keyword evidence="8 11" id="KW-0496">Mitochondrion</keyword>
<keyword evidence="4 8" id="KW-0812">Transmembrane</keyword>
<evidence type="ECO:0000256" key="8">
    <source>
        <dbReference type="RuleBase" id="RU003375"/>
    </source>
</evidence>
<evidence type="ECO:0000256" key="9">
    <source>
        <dbReference type="SAM" id="Phobius"/>
    </source>
</evidence>
<comment type="subcellular location">
    <subcellularLocation>
        <location evidence="1">Membrane</location>
        <topology evidence="1">Multi-pass membrane protein</topology>
    </subcellularLocation>
</comment>
<evidence type="ECO:0000256" key="4">
    <source>
        <dbReference type="ARBA" id="ARBA00022692"/>
    </source>
</evidence>
<dbReference type="InterPro" id="IPR000298">
    <property type="entry name" value="Cyt_c_oxidase-like_su3"/>
</dbReference>
<accession>A0A1P8VH77</accession>
<evidence type="ECO:0000256" key="5">
    <source>
        <dbReference type="ARBA" id="ARBA00022967"/>
    </source>
</evidence>
<dbReference type="GO" id="GO:0006123">
    <property type="term" value="P:mitochondrial electron transport, cytochrome c to oxygen"/>
    <property type="evidence" value="ECO:0007669"/>
    <property type="project" value="TreeGrafter"/>
</dbReference>
<dbReference type="Gene3D" id="1.10.287.70">
    <property type="match status" value="1"/>
</dbReference>
<name>A0A1P8VH77_9HYME</name>
<dbReference type="GO" id="GO:0004129">
    <property type="term" value="F:cytochrome-c oxidase activity"/>
    <property type="evidence" value="ECO:0007669"/>
    <property type="project" value="InterPro"/>
</dbReference>
<organism evidence="11">
    <name type="scientific">Agenioideus sp. SJW-2017</name>
    <dbReference type="NCBI Taxonomy" id="1940100"/>
    <lineage>
        <taxon>Eukaryota</taxon>
        <taxon>Metazoa</taxon>
        <taxon>Ecdysozoa</taxon>
        <taxon>Arthropoda</taxon>
        <taxon>Hexapoda</taxon>
        <taxon>Insecta</taxon>
        <taxon>Pterygota</taxon>
        <taxon>Neoptera</taxon>
        <taxon>Endopterygota</taxon>
        <taxon>Hymenoptera</taxon>
        <taxon>Apocrita</taxon>
        <taxon>Aculeata</taxon>
        <taxon>Pompiloidea</taxon>
        <taxon>Pompilidae</taxon>
        <taxon>Pompilinae</taxon>
        <taxon>Agenioideus</taxon>
    </lineage>
</organism>
<geneLocation type="mitochondrion" evidence="11"/>
<feature type="transmembrane region" description="Helical" evidence="9">
    <location>
        <begin position="39"/>
        <end position="60"/>
    </location>
</feature>
<dbReference type="PROSITE" id="PS50253">
    <property type="entry name" value="COX3"/>
    <property type="match status" value="1"/>
</dbReference>
<evidence type="ECO:0000256" key="7">
    <source>
        <dbReference type="ARBA" id="ARBA00023136"/>
    </source>
</evidence>
<keyword evidence="6 9" id="KW-1133">Transmembrane helix</keyword>
<dbReference type="InterPro" id="IPR035973">
    <property type="entry name" value="Cyt_c_oxidase_su3-like_sf"/>
</dbReference>
<protein>
    <recommendedName>
        <fullName evidence="3 8">Cytochrome c oxidase subunit 3</fullName>
    </recommendedName>
</protein>
<feature type="transmembrane region" description="Helical" evidence="9">
    <location>
        <begin position="81"/>
        <end position="101"/>
    </location>
</feature>
<evidence type="ECO:0000256" key="2">
    <source>
        <dbReference type="ARBA" id="ARBA00010581"/>
    </source>
</evidence>
<dbReference type="GO" id="GO:0016020">
    <property type="term" value="C:membrane"/>
    <property type="evidence" value="ECO:0007669"/>
    <property type="project" value="UniProtKB-SubCell"/>
</dbReference>
<dbReference type="InterPro" id="IPR024791">
    <property type="entry name" value="Cyt_c/ubiquinol_Oxase_su3"/>
</dbReference>
<dbReference type="InterPro" id="IPR013833">
    <property type="entry name" value="Cyt_c_oxidase_su3_a-hlx"/>
</dbReference>
<feature type="transmembrane region" description="Helical" evidence="9">
    <location>
        <begin position="12"/>
        <end position="33"/>
    </location>
</feature>
<dbReference type="Gene3D" id="1.20.120.80">
    <property type="entry name" value="Cytochrome c oxidase, subunit III, four-helix bundle"/>
    <property type="match status" value="1"/>
</dbReference>
<dbReference type="AlphaFoldDB" id="A0A1P8VH77"/>
<proteinExistence type="inferred from homology"/>
<evidence type="ECO:0000256" key="1">
    <source>
        <dbReference type="ARBA" id="ARBA00004141"/>
    </source>
</evidence>
<dbReference type="GO" id="GO:0005739">
    <property type="term" value="C:mitochondrion"/>
    <property type="evidence" value="ECO:0007669"/>
    <property type="project" value="TreeGrafter"/>
</dbReference>
<dbReference type="CDD" id="cd01665">
    <property type="entry name" value="Cyt_c_Oxidase_III"/>
    <property type="match status" value="1"/>
</dbReference>
<keyword evidence="5" id="KW-1278">Translocase</keyword>
<dbReference type="PANTHER" id="PTHR11403:SF7">
    <property type="entry name" value="CYTOCHROME C OXIDASE SUBUNIT 3"/>
    <property type="match status" value="1"/>
</dbReference>
<evidence type="ECO:0000256" key="3">
    <source>
        <dbReference type="ARBA" id="ARBA00015944"/>
    </source>
</evidence>
<evidence type="ECO:0000259" key="10">
    <source>
        <dbReference type="PROSITE" id="PS50253"/>
    </source>
</evidence>
<feature type="transmembrane region" description="Helical" evidence="9">
    <location>
        <begin position="196"/>
        <end position="221"/>
    </location>
</feature>
<evidence type="ECO:0000313" key="11">
    <source>
        <dbReference type="EMBL" id="APZ75591.1"/>
    </source>
</evidence>
<keyword evidence="7 9" id="KW-0472">Membrane</keyword>
<feature type="transmembrane region" description="Helical" evidence="9">
    <location>
        <begin position="241"/>
        <end position="260"/>
    </location>
</feature>
<comment type="similarity">
    <text evidence="2 8">Belongs to the cytochrome c oxidase subunit 3 family.</text>
</comment>
<dbReference type="PANTHER" id="PTHR11403">
    <property type="entry name" value="CYTOCHROME C OXIDASE SUBUNIT III"/>
    <property type="match status" value="1"/>
</dbReference>
<dbReference type="SUPFAM" id="SSF81452">
    <property type="entry name" value="Cytochrome c oxidase subunit III-like"/>
    <property type="match status" value="1"/>
</dbReference>
<dbReference type="Pfam" id="PF00510">
    <property type="entry name" value="COX3"/>
    <property type="match status" value="1"/>
</dbReference>
<dbReference type="InterPro" id="IPR033945">
    <property type="entry name" value="Cyt_c_oxase_su3_dom"/>
</dbReference>
<feature type="transmembrane region" description="Helical" evidence="9">
    <location>
        <begin position="134"/>
        <end position="155"/>
    </location>
</feature>
<comment type="function">
    <text evidence="8">Component of the cytochrome c oxidase, the last enzyme in the mitochondrial electron transport chain which drives oxidative phosphorylation. The respiratory chain contains 3 multisubunit complexes succinate dehydrogenase (complex II, CII), ubiquinol-cytochrome c oxidoreductase (cytochrome b-c1 complex, complex III, CIII) and cytochrome c oxidase (complex IV, CIV), that cooperate to transfer electrons derived from NADH and succinate to molecular oxygen, creating an electrochemical gradient over the inner membrane that drives transmembrane transport and the ATP synthase. Cytochrome c oxidase is the component of the respiratory chain that catalyzes the reduction of oxygen to water. Electrons originating from reduced cytochrome c in the intermembrane space (IMS) are transferred via the dinuclear copper A center (CU(A)) of subunit 2 and heme A of subunit 1 to the active site in subunit 1, a binuclear center (BNC) formed by heme A3 and copper B (CU(B)). The BNC reduces molecular oxygen to 2 water molecules using 4 electrons from cytochrome c in the IMS and 4 protons from the mitochondrial matrix.</text>
</comment>
<sequence>MKKIYFTNPYHFVTISPWPLLSSLNVMVLVMMFLEWLFFNSYIMLFLFMFMMFAVCFQWWRDVIRESEFQGFHSLLIMKMIRFSFFMFILSELFFFISFFWSFFHVMLNPPIECGNCWPPVGISPFDPYGIPMVNSFILITSGMTLTLSHHLLILNLDSKSFYLFLTILLGMMFTFIQCLEYNFSSFSISDSVYGSLFFMMTGFHGLHVAIGLIFLSVCFYRVVSSHFLSYHHVGFEAASWYWHFVDVVWLFLYMIVYWWSVN</sequence>